<accession>A0AAV9I553</accession>
<dbReference type="GO" id="GO:0005886">
    <property type="term" value="C:plasma membrane"/>
    <property type="evidence" value="ECO:0007669"/>
    <property type="project" value="TreeGrafter"/>
</dbReference>
<dbReference type="Pfam" id="PF04479">
    <property type="entry name" value="RTA1"/>
    <property type="match status" value="1"/>
</dbReference>
<dbReference type="PANTHER" id="PTHR31465:SF9">
    <property type="entry name" value="SPHINGOID LONG-CHAIN BASE TRANSPORTER RSB1"/>
    <property type="match status" value="1"/>
</dbReference>
<feature type="transmembrane region" description="Helical" evidence="5">
    <location>
        <begin position="6"/>
        <end position="28"/>
    </location>
</feature>
<keyword evidence="7" id="KW-1185">Reference proteome</keyword>
<evidence type="ECO:0000256" key="2">
    <source>
        <dbReference type="ARBA" id="ARBA00022692"/>
    </source>
</evidence>
<evidence type="ECO:0000256" key="4">
    <source>
        <dbReference type="ARBA" id="ARBA00023136"/>
    </source>
</evidence>
<comment type="caution">
    <text evidence="6">The sequence shown here is derived from an EMBL/GenBank/DDBJ whole genome shotgun (WGS) entry which is preliminary data.</text>
</comment>
<protein>
    <submittedName>
        <fullName evidence="6">RTA1 like protein-domain-containing protein</fullName>
    </submittedName>
</protein>
<feature type="transmembrane region" description="Helical" evidence="5">
    <location>
        <begin position="74"/>
        <end position="97"/>
    </location>
</feature>
<organism evidence="6 7">
    <name type="scientific">Cladorrhinum samala</name>
    <dbReference type="NCBI Taxonomy" id="585594"/>
    <lineage>
        <taxon>Eukaryota</taxon>
        <taxon>Fungi</taxon>
        <taxon>Dikarya</taxon>
        <taxon>Ascomycota</taxon>
        <taxon>Pezizomycotina</taxon>
        <taxon>Sordariomycetes</taxon>
        <taxon>Sordariomycetidae</taxon>
        <taxon>Sordariales</taxon>
        <taxon>Podosporaceae</taxon>
        <taxon>Cladorrhinum</taxon>
    </lineage>
</organism>
<feature type="transmembrane region" description="Helical" evidence="5">
    <location>
        <begin position="191"/>
        <end position="211"/>
    </location>
</feature>
<evidence type="ECO:0000313" key="6">
    <source>
        <dbReference type="EMBL" id="KAK4466483.1"/>
    </source>
</evidence>
<dbReference type="Proteomes" id="UP001321749">
    <property type="component" value="Unassembled WGS sequence"/>
</dbReference>
<evidence type="ECO:0000256" key="3">
    <source>
        <dbReference type="ARBA" id="ARBA00022989"/>
    </source>
</evidence>
<evidence type="ECO:0000313" key="7">
    <source>
        <dbReference type="Proteomes" id="UP001321749"/>
    </source>
</evidence>
<dbReference type="GO" id="GO:0000324">
    <property type="term" value="C:fungal-type vacuole"/>
    <property type="evidence" value="ECO:0007669"/>
    <property type="project" value="TreeGrafter"/>
</dbReference>
<keyword evidence="3 5" id="KW-1133">Transmembrane helix</keyword>
<evidence type="ECO:0000256" key="1">
    <source>
        <dbReference type="ARBA" id="ARBA00004141"/>
    </source>
</evidence>
<comment type="subcellular location">
    <subcellularLocation>
        <location evidence="1">Membrane</location>
        <topology evidence="1">Multi-pass membrane protein</topology>
    </subcellularLocation>
</comment>
<dbReference type="AlphaFoldDB" id="A0AAV9I553"/>
<evidence type="ECO:0000256" key="5">
    <source>
        <dbReference type="SAM" id="Phobius"/>
    </source>
</evidence>
<feature type="transmembrane region" description="Helical" evidence="5">
    <location>
        <begin position="35"/>
        <end position="54"/>
    </location>
</feature>
<feature type="transmembrane region" description="Helical" evidence="5">
    <location>
        <begin position="231"/>
        <end position="249"/>
    </location>
</feature>
<feature type="transmembrane region" description="Helical" evidence="5">
    <location>
        <begin position="144"/>
        <end position="167"/>
    </location>
</feature>
<reference evidence="6" key="2">
    <citation type="submission" date="2023-06" db="EMBL/GenBank/DDBJ databases">
        <authorList>
            <consortium name="Lawrence Berkeley National Laboratory"/>
            <person name="Mondo S.J."/>
            <person name="Hensen N."/>
            <person name="Bonometti L."/>
            <person name="Westerberg I."/>
            <person name="Brannstrom I.O."/>
            <person name="Guillou S."/>
            <person name="Cros-Aarteil S."/>
            <person name="Calhoun S."/>
            <person name="Haridas S."/>
            <person name="Kuo A."/>
            <person name="Pangilinan J."/>
            <person name="Riley R."/>
            <person name="Labutti K."/>
            <person name="Andreopoulos B."/>
            <person name="Lipzen A."/>
            <person name="Chen C."/>
            <person name="Yanf M."/>
            <person name="Daum C."/>
            <person name="Ng V."/>
            <person name="Clum A."/>
            <person name="Steindorff A."/>
            <person name="Ohm R."/>
            <person name="Martin F."/>
            <person name="Silar P."/>
            <person name="Natvig D."/>
            <person name="Lalanne C."/>
            <person name="Gautier V."/>
            <person name="Ament-Velasquez S.L."/>
            <person name="Kruys A."/>
            <person name="Hutchinson M.I."/>
            <person name="Powell A.J."/>
            <person name="Barry K."/>
            <person name="Miller A.N."/>
            <person name="Grigoriev I.V."/>
            <person name="Debuchy R."/>
            <person name="Gladieux P."/>
            <person name="Thoren M.H."/>
            <person name="Johannesson H."/>
        </authorList>
    </citation>
    <scope>NUCLEOTIDE SEQUENCE</scope>
    <source>
        <strain evidence="6">PSN324</strain>
    </source>
</reference>
<dbReference type="EMBL" id="MU864931">
    <property type="protein sequence ID" value="KAK4466483.1"/>
    <property type="molecule type" value="Genomic_DNA"/>
</dbReference>
<dbReference type="InterPro" id="IPR007568">
    <property type="entry name" value="RTA1"/>
</dbReference>
<feature type="transmembrane region" description="Helical" evidence="5">
    <location>
        <begin position="109"/>
        <end position="132"/>
    </location>
</feature>
<sequence length="405" mass="44426">MADTVRVTPAGGAVMLAAFAALVPIVIFHGIRYKTLVHALLLTVAVLLEVIGHIGNVLRSRNHASNSVLMMYLLGTYGAPVLVGSAIYMVLPHVTVIYGQQFRLVSKGIYLNILFVVFDVFALVLQSIGIILAKKASPTKEGVAIALTGLAMHAASLVCFLVLYRYFRFRLSHRRYILDDRFSHVYLSKRFKYFLIGTQGAAALLLLRAIIRLSIISGMVSNTYILSGINLYLLDSTLVLLSILILVLLPAGRGFGGSWAETSPLLSPDAVSDLPFRRYLHRNHTKNHQIRNRHISYPSRYTSTAASSPFTPASGSVLGSPAELPASVPAFQQMDSPLASPLTSPLHNPVYQRVPYDQPPAQTVPFMAPQDSPTALRTMTNIIPHADRRRKGEAAKMVERDALWG</sequence>
<proteinExistence type="predicted"/>
<reference evidence="6" key="1">
    <citation type="journal article" date="2023" name="Mol. Phylogenet. Evol.">
        <title>Genome-scale phylogeny and comparative genomics of the fungal order Sordariales.</title>
        <authorList>
            <person name="Hensen N."/>
            <person name="Bonometti L."/>
            <person name="Westerberg I."/>
            <person name="Brannstrom I.O."/>
            <person name="Guillou S."/>
            <person name="Cros-Aarteil S."/>
            <person name="Calhoun S."/>
            <person name="Haridas S."/>
            <person name="Kuo A."/>
            <person name="Mondo S."/>
            <person name="Pangilinan J."/>
            <person name="Riley R."/>
            <person name="LaButti K."/>
            <person name="Andreopoulos B."/>
            <person name="Lipzen A."/>
            <person name="Chen C."/>
            <person name="Yan M."/>
            <person name="Daum C."/>
            <person name="Ng V."/>
            <person name="Clum A."/>
            <person name="Steindorff A."/>
            <person name="Ohm R.A."/>
            <person name="Martin F."/>
            <person name="Silar P."/>
            <person name="Natvig D.O."/>
            <person name="Lalanne C."/>
            <person name="Gautier V."/>
            <person name="Ament-Velasquez S.L."/>
            <person name="Kruys A."/>
            <person name="Hutchinson M.I."/>
            <person name="Powell A.J."/>
            <person name="Barry K."/>
            <person name="Miller A.N."/>
            <person name="Grigoriev I.V."/>
            <person name="Debuchy R."/>
            <person name="Gladieux P."/>
            <person name="Hiltunen Thoren M."/>
            <person name="Johannesson H."/>
        </authorList>
    </citation>
    <scope>NUCLEOTIDE SEQUENCE</scope>
    <source>
        <strain evidence="6">PSN324</strain>
    </source>
</reference>
<keyword evidence="2 5" id="KW-0812">Transmembrane</keyword>
<dbReference type="PANTHER" id="PTHR31465">
    <property type="entry name" value="PROTEIN RTA1-RELATED"/>
    <property type="match status" value="1"/>
</dbReference>
<name>A0AAV9I553_9PEZI</name>
<gene>
    <name evidence="6" type="ORF">QBC42DRAFT_166548</name>
</gene>
<keyword evidence="4 5" id="KW-0472">Membrane</keyword>